<evidence type="ECO:0000256" key="2">
    <source>
        <dbReference type="ARBA" id="ARBA00022840"/>
    </source>
</evidence>
<organism evidence="4 5">
    <name type="scientific">Candidatus Dojkabacteria bacterium</name>
    <dbReference type="NCBI Taxonomy" id="2099670"/>
    <lineage>
        <taxon>Bacteria</taxon>
        <taxon>Candidatus Dojkabacteria</taxon>
    </lineage>
</organism>
<dbReference type="InterPro" id="IPR027417">
    <property type="entry name" value="P-loop_NTPase"/>
</dbReference>
<reference evidence="4" key="1">
    <citation type="submission" date="2020-04" db="EMBL/GenBank/DDBJ databases">
        <authorList>
            <person name="Zhang T."/>
        </authorList>
    </citation>
    <scope>NUCLEOTIDE SEQUENCE</scope>
    <source>
        <strain evidence="4">HKST-UBA11</strain>
    </source>
</reference>
<dbReference type="InterPro" id="IPR010488">
    <property type="entry name" value="Zeta_toxin_domain"/>
</dbReference>
<accession>A0A955RK47</accession>
<dbReference type="AlphaFoldDB" id="A0A955RK47"/>
<dbReference type="Gene3D" id="3.40.50.300">
    <property type="entry name" value="P-loop containing nucleotide triphosphate hydrolases"/>
    <property type="match status" value="1"/>
</dbReference>
<evidence type="ECO:0000259" key="3">
    <source>
        <dbReference type="Pfam" id="PF06414"/>
    </source>
</evidence>
<evidence type="ECO:0000313" key="4">
    <source>
        <dbReference type="EMBL" id="MCA9385390.1"/>
    </source>
</evidence>
<gene>
    <name evidence="4" type="ORF">KC717_01950</name>
</gene>
<dbReference type="GO" id="GO:0016301">
    <property type="term" value="F:kinase activity"/>
    <property type="evidence" value="ECO:0007669"/>
    <property type="project" value="InterPro"/>
</dbReference>
<feature type="domain" description="Zeta toxin" evidence="3">
    <location>
        <begin position="4"/>
        <end position="132"/>
    </location>
</feature>
<proteinExistence type="predicted"/>
<keyword evidence="1" id="KW-0547">Nucleotide-binding</keyword>
<keyword evidence="2" id="KW-0067">ATP-binding</keyword>
<comment type="caution">
    <text evidence="4">The sequence shown here is derived from an EMBL/GenBank/DDBJ whole genome shotgun (WGS) entry which is preliminary data.</text>
</comment>
<evidence type="ECO:0000313" key="5">
    <source>
        <dbReference type="Proteomes" id="UP000754563"/>
    </source>
</evidence>
<dbReference type="GO" id="GO:0005524">
    <property type="term" value="F:ATP binding"/>
    <property type="evidence" value="ECO:0007669"/>
    <property type="project" value="UniProtKB-KW"/>
</dbReference>
<name>A0A955RK47_9BACT</name>
<dbReference type="Proteomes" id="UP000754563">
    <property type="component" value="Unassembled WGS sequence"/>
</dbReference>
<dbReference type="SUPFAM" id="SSF52540">
    <property type="entry name" value="P-loop containing nucleoside triphosphate hydrolases"/>
    <property type="match status" value="1"/>
</dbReference>
<evidence type="ECO:0000256" key="1">
    <source>
        <dbReference type="ARBA" id="ARBA00022741"/>
    </source>
</evidence>
<dbReference type="EMBL" id="JAGQLH010000017">
    <property type="protein sequence ID" value="MCA9385390.1"/>
    <property type="molecule type" value="Genomic_DNA"/>
</dbReference>
<protein>
    <submittedName>
        <fullName evidence="4">Zeta toxin family protein</fullName>
    </submittedName>
</protein>
<reference evidence="4" key="2">
    <citation type="journal article" date="2021" name="Microbiome">
        <title>Successional dynamics and alternative stable states in a saline activated sludge microbial community over 9 years.</title>
        <authorList>
            <person name="Wang Y."/>
            <person name="Ye J."/>
            <person name="Ju F."/>
            <person name="Liu L."/>
            <person name="Boyd J.A."/>
            <person name="Deng Y."/>
            <person name="Parks D.H."/>
            <person name="Jiang X."/>
            <person name="Yin X."/>
            <person name="Woodcroft B.J."/>
            <person name="Tyson G.W."/>
            <person name="Hugenholtz P."/>
            <person name="Polz M.F."/>
            <person name="Zhang T."/>
        </authorList>
    </citation>
    <scope>NUCLEOTIDE SEQUENCE</scope>
    <source>
        <strain evidence="4">HKST-UBA11</strain>
    </source>
</reference>
<sequence>MSSSKNIFILRGAPASGKGTISQQLLDTVNGKAAYIELDMFRWGIHLQNRQVEDVSVVEHLLAYKNYLSVLENYLENGSYTIVTEGTFSWSKDGEHGVAKNIIELSNNYDYNVCSVLLYADFEILWKRNLERDYSVPENEFRDLYEYVMSEESEDDIKINVGELSPHQTVEKILNYLT</sequence>
<dbReference type="Pfam" id="PF06414">
    <property type="entry name" value="Zeta_toxin"/>
    <property type="match status" value="1"/>
</dbReference>